<feature type="compositionally biased region" description="Low complexity" evidence="1">
    <location>
        <begin position="264"/>
        <end position="278"/>
    </location>
</feature>
<dbReference type="EMBL" id="ML122252">
    <property type="protein sequence ID" value="RPD65269.1"/>
    <property type="molecule type" value="Genomic_DNA"/>
</dbReference>
<gene>
    <name evidence="2" type="ORF">L227DRAFT_649419</name>
</gene>
<feature type="compositionally biased region" description="Basic and acidic residues" evidence="1">
    <location>
        <begin position="498"/>
        <end position="510"/>
    </location>
</feature>
<feature type="compositionally biased region" description="Basic and acidic residues" evidence="1">
    <location>
        <begin position="386"/>
        <end position="395"/>
    </location>
</feature>
<evidence type="ECO:0000313" key="3">
    <source>
        <dbReference type="Proteomes" id="UP000313359"/>
    </source>
</evidence>
<feature type="compositionally biased region" description="Basic and acidic residues" evidence="1">
    <location>
        <begin position="88"/>
        <end position="102"/>
    </location>
</feature>
<keyword evidence="3" id="KW-1185">Reference proteome</keyword>
<feature type="region of interest" description="Disordered" evidence="1">
    <location>
        <begin position="295"/>
        <end position="358"/>
    </location>
</feature>
<feature type="compositionally biased region" description="Basic and acidic residues" evidence="1">
    <location>
        <begin position="30"/>
        <end position="45"/>
    </location>
</feature>
<feature type="region of interest" description="Disordered" evidence="1">
    <location>
        <begin position="262"/>
        <end position="281"/>
    </location>
</feature>
<feature type="compositionally biased region" description="Low complexity" evidence="1">
    <location>
        <begin position="373"/>
        <end position="385"/>
    </location>
</feature>
<feature type="region of interest" description="Disordered" evidence="1">
    <location>
        <begin position="530"/>
        <end position="591"/>
    </location>
</feature>
<dbReference type="Proteomes" id="UP000313359">
    <property type="component" value="Unassembled WGS sequence"/>
</dbReference>
<protein>
    <submittedName>
        <fullName evidence="2">Uncharacterized protein</fullName>
    </submittedName>
</protein>
<feature type="region of interest" description="Disordered" evidence="1">
    <location>
        <begin position="22"/>
        <end position="164"/>
    </location>
</feature>
<sequence length="741" mass="81002">MPERPASDSLWSFSLRSHNALDYCSSSDSEDGHYDAPQEEPKVAGKSDPASEEARLLQELDIGSRTDDATYKPNPWSIAKANAATRAPKPDPPVKRKVDTSRPSKAPQQTVMDLLRQQAKKTAHLPTEIPSAKTQTSPHPTGPYPQVSSPRVSDPLPVEDAHIPSDDTLVDSLFIETPCLPKLEEVAPTDIIPAPSSPRSPRIFAHSDGTNPPLPITAGLTSQPLAHNLPHTSSHAVFPHVESRPTQHHSSVPHGRDLRTMLFKPSTSSKPTASPSAPVLHGTLLPPATPFVNVIKSGPAPSSSSLRGQTPMTRSPLFKRERSSPDLPPPPSQYRAYYGSPSRPSAHSHSSPVPRRAYTPIPERSAYHIHYGSHSASSPIPSSSRARFDQEHDFSPKPSPTLTRFAFHPPSPRIRRMERHDVHDTPAPGPHHLAVCNESRASPSHRVSSRRQPKSPSLSPSPSPKRRGTTKQPKRDAYEAFSSPEDNWSTIPAKKSRNKSEKDGRPRDAVTKPFKMPIALGSVLAGRGRMAQASSAMTRGAKYMPPPPKNIPHRARAEPLSPSGPSSDAQSPFAYRHPGSPSRPKCDDGLSVPVLSPPSFRPMAIRRAPPLPVPLSSFRCPTPFREPMPQFRQPPAARFTHAATSSDTLSSDGRPHDEWDEHNNDERTVSFDTPTLARRYHAVRRGVAERKRLSAETWNILGLPSCGVVFRDEWKSGAAAAEEGGKMKKFEIVIVAWSGNT</sequence>
<feature type="region of interest" description="Disordered" evidence="1">
    <location>
        <begin position="645"/>
        <end position="668"/>
    </location>
</feature>
<accession>A0A5C2SQA2</accession>
<feature type="compositionally biased region" description="Basic and acidic residues" evidence="1">
    <location>
        <begin position="653"/>
        <end position="668"/>
    </location>
</feature>
<reference evidence="2" key="1">
    <citation type="journal article" date="2018" name="Genome Biol. Evol.">
        <title>Genomics and development of Lentinus tigrinus, a white-rot wood-decaying mushroom with dimorphic fruiting bodies.</title>
        <authorList>
            <person name="Wu B."/>
            <person name="Xu Z."/>
            <person name="Knudson A."/>
            <person name="Carlson A."/>
            <person name="Chen N."/>
            <person name="Kovaka S."/>
            <person name="LaButti K."/>
            <person name="Lipzen A."/>
            <person name="Pennachio C."/>
            <person name="Riley R."/>
            <person name="Schakwitz W."/>
            <person name="Umezawa K."/>
            <person name="Ohm R.A."/>
            <person name="Grigoriev I.V."/>
            <person name="Nagy L.G."/>
            <person name="Gibbons J."/>
            <person name="Hibbett D."/>
        </authorList>
    </citation>
    <scope>NUCLEOTIDE SEQUENCE [LARGE SCALE GENOMIC DNA]</scope>
    <source>
        <strain evidence="2">ALCF2SS1-6</strain>
    </source>
</reference>
<feature type="compositionally biased region" description="Basic and acidic residues" evidence="1">
    <location>
        <begin position="52"/>
        <end position="70"/>
    </location>
</feature>
<evidence type="ECO:0000313" key="2">
    <source>
        <dbReference type="EMBL" id="RPD65269.1"/>
    </source>
</evidence>
<proteinExistence type="predicted"/>
<dbReference type="AlphaFoldDB" id="A0A5C2SQA2"/>
<feature type="compositionally biased region" description="Low complexity" evidence="1">
    <location>
        <begin position="340"/>
        <end position="356"/>
    </location>
</feature>
<dbReference type="OrthoDB" id="3271131at2759"/>
<dbReference type="STRING" id="1328759.A0A5C2SQA2"/>
<feature type="compositionally biased region" description="Polar residues" evidence="1">
    <location>
        <begin position="300"/>
        <end position="313"/>
    </location>
</feature>
<organism evidence="2 3">
    <name type="scientific">Lentinus tigrinus ALCF2SS1-6</name>
    <dbReference type="NCBI Taxonomy" id="1328759"/>
    <lineage>
        <taxon>Eukaryota</taxon>
        <taxon>Fungi</taxon>
        <taxon>Dikarya</taxon>
        <taxon>Basidiomycota</taxon>
        <taxon>Agaricomycotina</taxon>
        <taxon>Agaricomycetes</taxon>
        <taxon>Polyporales</taxon>
        <taxon>Polyporaceae</taxon>
        <taxon>Lentinus</taxon>
    </lineage>
</organism>
<feature type="region of interest" description="Disordered" evidence="1">
    <location>
        <begin position="372"/>
        <end position="514"/>
    </location>
</feature>
<name>A0A5C2SQA2_9APHY</name>
<evidence type="ECO:0000256" key="1">
    <source>
        <dbReference type="SAM" id="MobiDB-lite"/>
    </source>
</evidence>